<gene>
    <name evidence="7" type="ORF">Mgra_00000033</name>
</gene>
<keyword evidence="8" id="KW-1185">Reference proteome</keyword>
<dbReference type="PANTHER" id="PTHR10829">
    <property type="entry name" value="CORTACTIN AND DREBRIN"/>
    <property type="match status" value="1"/>
</dbReference>
<accession>A0A8T0A4H5</accession>
<evidence type="ECO:0000313" key="7">
    <source>
        <dbReference type="EMBL" id="KAF7640206.1"/>
    </source>
</evidence>
<reference evidence="7" key="1">
    <citation type="journal article" date="2020" name="Ecol. Evol.">
        <title>Genome structure and content of the rice root-knot nematode (Meloidogyne graminicola).</title>
        <authorList>
            <person name="Phan N.T."/>
            <person name="Danchin E.G.J."/>
            <person name="Klopp C."/>
            <person name="Perfus-Barbeoch L."/>
            <person name="Kozlowski D.K."/>
            <person name="Koutsovoulos G.D."/>
            <person name="Lopez-Roques C."/>
            <person name="Bouchez O."/>
            <person name="Zahm M."/>
            <person name="Besnard G."/>
            <person name="Bellafiore S."/>
        </authorList>
    </citation>
    <scope>NUCLEOTIDE SEQUENCE</scope>
    <source>
        <strain evidence="7">VN-18</strain>
    </source>
</reference>
<evidence type="ECO:0000313" key="8">
    <source>
        <dbReference type="Proteomes" id="UP000605970"/>
    </source>
</evidence>
<feature type="compositionally biased region" description="Basic and acidic residues" evidence="5">
    <location>
        <begin position="375"/>
        <end position="410"/>
    </location>
</feature>
<dbReference type="PROSITE" id="PS51090">
    <property type="entry name" value="CORTACTIN"/>
    <property type="match status" value="4"/>
</dbReference>
<keyword evidence="1 4" id="KW-0728">SH3 domain</keyword>
<dbReference type="InterPro" id="IPR003134">
    <property type="entry name" value="Hs1_Cortactin"/>
</dbReference>
<evidence type="ECO:0000256" key="3">
    <source>
        <dbReference type="ARBA" id="ARBA00022737"/>
    </source>
</evidence>
<dbReference type="Pfam" id="PF07653">
    <property type="entry name" value="SH3_2"/>
    <property type="match status" value="1"/>
</dbReference>
<feature type="compositionally biased region" description="Basic and acidic residues" evidence="5">
    <location>
        <begin position="305"/>
        <end position="332"/>
    </location>
</feature>
<dbReference type="GO" id="GO:0005884">
    <property type="term" value="C:actin filament"/>
    <property type="evidence" value="ECO:0007669"/>
    <property type="project" value="TreeGrafter"/>
</dbReference>
<feature type="compositionally biased region" description="Basic and acidic residues" evidence="5">
    <location>
        <begin position="268"/>
        <end position="295"/>
    </location>
</feature>
<keyword evidence="2" id="KW-0597">Phosphoprotein</keyword>
<feature type="region of interest" description="Disordered" evidence="5">
    <location>
        <begin position="241"/>
        <end position="434"/>
    </location>
</feature>
<dbReference type="EMBL" id="JABEBT010000001">
    <property type="protein sequence ID" value="KAF7640206.1"/>
    <property type="molecule type" value="Genomic_DNA"/>
</dbReference>
<dbReference type="GO" id="GO:0005886">
    <property type="term" value="C:plasma membrane"/>
    <property type="evidence" value="ECO:0007669"/>
    <property type="project" value="TreeGrafter"/>
</dbReference>
<evidence type="ECO:0000256" key="1">
    <source>
        <dbReference type="ARBA" id="ARBA00022443"/>
    </source>
</evidence>
<name>A0A8T0A4H5_9BILA</name>
<dbReference type="PROSITE" id="PS50002">
    <property type="entry name" value="SH3"/>
    <property type="match status" value="1"/>
</dbReference>
<dbReference type="GO" id="GO:0016477">
    <property type="term" value="P:cell migration"/>
    <property type="evidence" value="ECO:0007669"/>
    <property type="project" value="TreeGrafter"/>
</dbReference>
<protein>
    <submittedName>
        <fullName evidence="7">SH3 domain-containing protein</fullName>
    </submittedName>
</protein>
<sequence length="532" mass="60974">MPAIGTKPAPPPKPEALNVADDDWETDPTFINDLNEKESRWGSKTVEGSGHQDSVQLDILRNEVLENEEKNKQKKLEQMPKPSQGYGGKFGVQTDRIDKVILFYFIYQCLFSSVQPVLITKERLSLIHHRKIILVVLVVRSVLKQTEWTNQLLAGIVANNYNNMKARKITKKALAANSVFKLIEKISQLLVGKNMNNYKNMKAKKVPKVTFNYYLLLDYKKGFGGQFGVQGDRQDKSALGWEHHEQTAKHASQTDYKTGFGGKFGVQTDRKDASASGWEEHEKLQKHESQTDYKKGFGGQFGVQSDRKDKSAAGWEEHEKIPKHESQIDYKKGFGGKFGLQNSQTSPSSDNKSENVPRLNNLRSKFEQLATGNKQNEDKVREEKEKRKREDEELRKKQAAEEQKRQERLEQQWADSEGQLSEEPQKQILQQQQHKLHTSIGVRLPFAAPTSNNVTSVQTTKDQKELITNDQPSNEEEKYVQVQFNNILNSFKGFDINDIITDIEQIDVGWWRGWCKGQYGLFPANYVELLKQ</sequence>
<feature type="compositionally biased region" description="Polar residues" evidence="5">
    <location>
        <begin position="340"/>
        <end position="350"/>
    </location>
</feature>
<evidence type="ECO:0000259" key="6">
    <source>
        <dbReference type="PROSITE" id="PS50002"/>
    </source>
</evidence>
<dbReference type="SMART" id="SM00326">
    <property type="entry name" value="SH3"/>
    <property type="match status" value="1"/>
</dbReference>
<dbReference type="InterPro" id="IPR036028">
    <property type="entry name" value="SH3-like_dom_sf"/>
</dbReference>
<evidence type="ECO:0000256" key="4">
    <source>
        <dbReference type="PROSITE-ProRule" id="PRU00192"/>
    </source>
</evidence>
<dbReference type="InterPro" id="IPR001452">
    <property type="entry name" value="SH3_domain"/>
</dbReference>
<evidence type="ECO:0000256" key="5">
    <source>
        <dbReference type="SAM" id="MobiDB-lite"/>
    </source>
</evidence>
<evidence type="ECO:0000256" key="2">
    <source>
        <dbReference type="ARBA" id="ARBA00022553"/>
    </source>
</evidence>
<proteinExistence type="predicted"/>
<keyword evidence="3" id="KW-0677">Repeat</keyword>
<dbReference type="Pfam" id="PF02218">
    <property type="entry name" value="HS1_rep"/>
    <property type="match status" value="3"/>
</dbReference>
<dbReference type="AlphaFoldDB" id="A0A8T0A4H5"/>
<feature type="domain" description="SH3" evidence="6">
    <location>
        <begin position="475"/>
        <end position="532"/>
    </location>
</feature>
<dbReference type="GO" id="GO:0051015">
    <property type="term" value="F:actin filament binding"/>
    <property type="evidence" value="ECO:0007669"/>
    <property type="project" value="TreeGrafter"/>
</dbReference>
<dbReference type="Gene3D" id="2.30.30.40">
    <property type="entry name" value="SH3 Domains"/>
    <property type="match status" value="1"/>
</dbReference>
<dbReference type="GO" id="GO:0030427">
    <property type="term" value="C:site of polarized growth"/>
    <property type="evidence" value="ECO:0007669"/>
    <property type="project" value="TreeGrafter"/>
</dbReference>
<organism evidence="7 8">
    <name type="scientific">Meloidogyne graminicola</name>
    <dbReference type="NCBI Taxonomy" id="189291"/>
    <lineage>
        <taxon>Eukaryota</taxon>
        <taxon>Metazoa</taxon>
        <taxon>Ecdysozoa</taxon>
        <taxon>Nematoda</taxon>
        <taxon>Chromadorea</taxon>
        <taxon>Rhabditida</taxon>
        <taxon>Tylenchina</taxon>
        <taxon>Tylenchomorpha</taxon>
        <taxon>Tylenchoidea</taxon>
        <taxon>Meloidogynidae</taxon>
        <taxon>Meloidogyninae</taxon>
        <taxon>Meloidogyne</taxon>
    </lineage>
</organism>
<dbReference type="GO" id="GO:0030864">
    <property type="term" value="C:cortical actin cytoskeleton"/>
    <property type="evidence" value="ECO:0007669"/>
    <property type="project" value="TreeGrafter"/>
</dbReference>
<dbReference type="Proteomes" id="UP000605970">
    <property type="component" value="Unassembled WGS sequence"/>
</dbReference>
<feature type="region of interest" description="Disordered" evidence="5">
    <location>
        <begin position="1"/>
        <end position="27"/>
    </location>
</feature>
<comment type="caution">
    <text evidence="7">The sequence shown here is derived from an EMBL/GenBank/DDBJ whole genome shotgun (WGS) entry which is preliminary data.</text>
</comment>
<dbReference type="GO" id="GO:0030833">
    <property type="term" value="P:regulation of actin filament polymerization"/>
    <property type="evidence" value="ECO:0007669"/>
    <property type="project" value="TreeGrafter"/>
</dbReference>
<dbReference type="SUPFAM" id="SSF50044">
    <property type="entry name" value="SH3-domain"/>
    <property type="match status" value="1"/>
</dbReference>
<dbReference type="PANTHER" id="PTHR10829:SF23">
    <property type="entry name" value="CORTACTIN, ISOFORM A"/>
    <property type="match status" value="1"/>
</dbReference>